<keyword evidence="1" id="KW-0378">Hydrolase</keyword>
<dbReference type="InterPro" id="IPR023214">
    <property type="entry name" value="HAD_sf"/>
</dbReference>
<accession>A0A7X2NR96</accession>
<organism evidence="1 2">
    <name type="scientific">Stecheria intestinalis</name>
    <dbReference type="NCBI Taxonomy" id="2606630"/>
    <lineage>
        <taxon>Bacteria</taxon>
        <taxon>Bacillati</taxon>
        <taxon>Bacillota</taxon>
        <taxon>Erysipelotrichia</taxon>
        <taxon>Erysipelotrichales</taxon>
        <taxon>Erysipelotrichaceae</taxon>
        <taxon>Stecheria</taxon>
    </lineage>
</organism>
<dbReference type="InterPro" id="IPR036412">
    <property type="entry name" value="HAD-like_sf"/>
</dbReference>
<dbReference type="Pfam" id="PF08282">
    <property type="entry name" value="Hydrolase_3"/>
    <property type="match status" value="1"/>
</dbReference>
<dbReference type="InterPro" id="IPR000150">
    <property type="entry name" value="Cof"/>
</dbReference>
<dbReference type="GO" id="GO:0005829">
    <property type="term" value="C:cytosol"/>
    <property type="evidence" value="ECO:0007669"/>
    <property type="project" value="TreeGrafter"/>
</dbReference>
<dbReference type="PANTHER" id="PTHR10000">
    <property type="entry name" value="PHOSPHOSERINE PHOSPHATASE"/>
    <property type="match status" value="1"/>
</dbReference>
<dbReference type="NCBIfam" id="TIGR00099">
    <property type="entry name" value="Cof-subfamily"/>
    <property type="match status" value="1"/>
</dbReference>
<dbReference type="Gene3D" id="3.30.1240.10">
    <property type="match status" value="1"/>
</dbReference>
<evidence type="ECO:0000313" key="1">
    <source>
        <dbReference type="EMBL" id="MSS57856.1"/>
    </source>
</evidence>
<keyword evidence="2" id="KW-1185">Reference proteome</keyword>
<dbReference type="Proteomes" id="UP000461880">
    <property type="component" value="Unassembled WGS sequence"/>
</dbReference>
<reference evidence="1 2" key="1">
    <citation type="submission" date="2019-08" db="EMBL/GenBank/DDBJ databases">
        <title>In-depth cultivation of the pig gut microbiome towards novel bacterial diversity and tailored functional studies.</title>
        <authorList>
            <person name="Wylensek D."/>
            <person name="Hitch T.C.A."/>
            <person name="Clavel T."/>
        </authorList>
    </citation>
    <scope>NUCLEOTIDE SEQUENCE [LARGE SCALE GENOMIC DNA]</scope>
    <source>
        <strain evidence="1 2">Oil+RF-744-GAM-WT-6</strain>
    </source>
</reference>
<dbReference type="SFLD" id="SFLDS00003">
    <property type="entry name" value="Haloacid_Dehalogenase"/>
    <property type="match status" value="1"/>
</dbReference>
<dbReference type="RefSeq" id="WP_154503023.1">
    <property type="nucleotide sequence ID" value="NZ_VUMN01000004.1"/>
</dbReference>
<evidence type="ECO:0000313" key="2">
    <source>
        <dbReference type="Proteomes" id="UP000461880"/>
    </source>
</evidence>
<dbReference type="GO" id="GO:0016791">
    <property type="term" value="F:phosphatase activity"/>
    <property type="evidence" value="ECO:0007669"/>
    <property type="project" value="UniProtKB-ARBA"/>
</dbReference>
<name>A0A7X2NR96_9FIRM</name>
<comment type="caution">
    <text evidence="1">The sequence shown here is derived from an EMBL/GenBank/DDBJ whole genome shotgun (WGS) entry which is preliminary data.</text>
</comment>
<dbReference type="Gene3D" id="3.40.50.1000">
    <property type="entry name" value="HAD superfamily/HAD-like"/>
    <property type="match status" value="1"/>
</dbReference>
<dbReference type="NCBIfam" id="TIGR01484">
    <property type="entry name" value="HAD-SF-IIB"/>
    <property type="match status" value="1"/>
</dbReference>
<dbReference type="SFLD" id="SFLDG01140">
    <property type="entry name" value="C2.B:_Phosphomannomutase_and_P"/>
    <property type="match status" value="1"/>
</dbReference>
<dbReference type="SUPFAM" id="SSF56784">
    <property type="entry name" value="HAD-like"/>
    <property type="match status" value="1"/>
</dbReference>
<protein>
    <submittedName>
        <fullName evidence="1">HAD family hydrolase</fullName>
    </submittedName>
</protein>
<dbReference type="InterPro" id="IPR006379">
    <property type="entry name" value="HAD-SF_hydro_IIB"/>
</dbReference>
<dbReference type="EMBL" id="VUMN01000004">
    <property type="protein sequence ID" value="MSS57856.1"/>
    <property type="molecule type" value="Genomic_DNA"/>
</dbReference>
<dbReference type="GO" id="GO:0000287">
    <property type="term" value="F:magnesium ion binding"/>
    <property type="evidence" value="ECO:0007669"/>
    <property type="project" value="TreeGrafter"/>
</dbReference>
<gene>
    <name evidence="1" type="ORF">FYJ51_02940</name>
</gene>
<proteinExistence type="predicted"/>
<dbReference type="PANTHER" id="PTHR10000:SF25">
    <property type="entry name" value="PHOSPHATASE YKRA-RELATED"/>
    <property type="match status" value="1"/>
</dbReference>
<dbReference type="AlphaFoldDB" id="A0A7X2NR96"/>
<sequence>MREIQIAFFDIDGTLVDMDWKKMTETMRQTLITLHEKGILLVIATGRPPFRVPVFEGVSFDAYMTFNGSYCYDSRGILIHSHAIPSADAEKIVRNAARIHHPCVAAGRDRLVCNGADQNLIDYFAISKQTLKKSDDFDSFLEKEEVYQIMCGCVREEYDSVLKGVKGAEITAWWPRAVDIIPKGSGKNIGVEKILSFFHLSRDQAIAFGDGGNDIPMLKSVGMGVAMGNSTDEVRNAASYVCPSVKEEGITQFFRELNIL</sequence>
<dbReference type="PROSITE" id="PS01229">
    <property type="entry name" value="COF_2"/>
    <property type="match status" value="1"/>
</dbReference>